<protein>
    <submittedName>
        <fullName evidence="2">Uncharacterized protein</fullName>
    </submittedName>
</protein>
<keyword evidence="3" id="KW-1185">Reference proteome</keyword>
<dbReference type="Proteomes" id="UP000606889">
    <property type="component" value="Unassembled WGS sequence"/>
</dbReference>
<evidence type="ECO:0000313" key="2">
    <source>
        <dbReference type="EMBL" id="MBC5647689.1"/>
    </source>
</evidence>
<evidence type="ECO:0000256" key="1">
    <source>
        <dbReference type="SAM" id="MobiDB-lite"/>
    </source>
</evidence>
<proteinExistence type="predicted"/>
<name>A0ABR7EF00_9FIRM</name>
<accession>A0ABR7EF00</accession>
<dbReference type="EMBL" id="JACOON010000002">
    <property type="protein sequence ID" value="MBC5647689.1"/>
    <property type="molecule type" value="Genomic_DNA"/>
</dbReference>
<gene>
    <name evidence="2" type="ORF">H8S18_05025</name>
</gene>
<evidence type="ECO:0000313" key="3">
    <source>
        <dbReference type="Proteomes" id="UP000606889"/>
    </source>
</evidence>
<reference evidence="2 3" key="1">
    <citation type="submission" date="2020-08" db="EMBL/GenBank/DDBJ databases">
        <title>Genome public.</title>
        <authorList>
            <person name="Liu C."/>
            <person name="Sun Q."/>
        </authorList>
    </citation>
    <scope>NUCLEOTIDE SEQUENCE [LARGE SCALE GENOMIC DNA]</scope>
    <source>
        <strain evidence="2 3">NSJ-35</strain>
    </source>
</reference>
<comment type="caution">
    <text evidence="2">The sequence shown here is derived from an EMBL/GenBank/DDBJ whole genome shotgun (WGS) entry which is preliminary data.</text>
</comment>
<dbReference type="RefSeq" id="WP_186857208.1">
    <property type="nucleotide sequence ID" value="NZ_JACOON010000002.1"/>
</dbReference>
<feature type="region of interest" description="Disordered" evidence="1">
    <location>
        <begin position="1"/>
        <end position="25"/>
    </location>
</feature>
<sequence length="77" mass="8611">MNFSKKEQYGGGTPERTGRAGEASSSVCCPRCGGREFLLNPDNGVFLDCCCKDCGYTIGLPMPHRWDWPRNEKRIPI</sequence>
<organism evidence="2 3">
    <name type="scientific">Christensenella tenuis</name>
    <dbReference type="NCBI Taxonomy" id="2763033"/>
    <lineage>
        <taxon>Bacteria</taxon>
        <taxon>Bacillati</taxon>
        <taxon>Bacillota</taxon>
        <taxon>Clostridia</taxon>
        <taxon>Christensenellales</taxon>
        <taxon>Christensenellaceae</taxon>
        <taxon>Christensenella</taxon>
    </lineage>
</organism>